<name>A0A2T5BDZ1_MYCDI</name>
<sequence>MERSVIAVIVTYNRIHSLKKTVQAVLKQSFPIREVIFVDNKSTDETPIYLRELAQRGATYPIRVVSMERNEGGAGGFASGVQEAYERGADLIWLMDDDCIPDPDALEKLVHAFEVLTEKLTAASATPAELTEPGFVCSNVRWRNGEVCEMNIPNPTGDWSRYYVPENPYVGVDQCSFVSMLVNARVIDAVGYPVREFFIWFDDVEFSRRIAERYAGFAILDSLVVHDMPHNRGVHFSDVSTENVWKYRYGIRNEVAYLASSPLGMLRAARFIAAQVSHMSANKVPLSLRAQILFAGLSGFTFRYRAKIRYPAVRCQLRNSSTIKSISPHPEGAETDV</sequence>
<dbReference type="Gene3D" id="3.90.550.10">
    <property type="entry name" value="Spore Coat Polysaccharide Biosynthesis Protein SpsA, Chain A"/>
    <property type="match status" value="1"/>
</dbReference>
<dbReference type="PANTHER" id="PTHR43685">
    <property type="entry name" value="GLYCOSYLTRANSFERASE"/>
    <property type="match status" value="1"/>
</dbReference>
<organism evidence="2 3">
    <name type="scientific">Mycoplana dimorpha</name>
    <dbReference type="NCBI Taxonomy" id="28320"/>
    <lineage>
        <taxon>Bacteria</taxon>
        <taxon>Pseudomonadati</taxon>
        <taxon>Pseudomonadota</taxon>
        <taxon>Alphaproteobacteria</taxon>
        <taxon>Hyphomicrobiales</taxon>
        <taxon>Rhizobiaceae</taxon>
        <taxon>Mycoplana</taxon>
    </lineage>
</organism>
<dbReference type="Proteomes" id="UP000241247">
    <property type="component" value="Unassembled WGS sequence"/>
</dbReference>
<dbReference type="InterPro" id="IPR050834">
    <property type="entry name" value="Glycosyltransf_2"/>
</dbReference>
<dbReference type="InterPro" id="IPR001173">
    <property type="entry name" value="Glyco_trans_2-like"/>
</dbReference>
<protein>
    <submittedName>
        <fullName evidence="2">GT2 family glycosyltransferase</fullName>
    </submittedName>
</protein>
<evidence type="ECO:0000259" key="1">
    <source>
        <dbReference type="Pfam" id="PF00535"/>
    </source>
</evidence>
<keyword evidence="3" id="KW-1185">Reference proteome</keyword>
<evidence type="ECO:0000313" key="3">
    <source>
        <dbReference type="Proteomes" id="UP000241247"/>
    </source>
</evidence>
<feature type="domain" description="Glycosyltransferase 2-like" evidence="1">
    <location>
        <begin position="8"/>
        <end position="115"/>
    </location>
</feature>
<comment type="caution">
    <text evidence="2">The sequence shown here is derived from an EMBL/GenBank/DDBJ whole genome shotgun (WGS) entry which is preliminary data.</text>
</comment>
<keyword evidence="2" id="KW-0808">Transferase</keyword>
<accession>A0A2T5BDZ1</accession>
<dbReference type="OrthoDB" id="9811222at2"/>
<evidence type="ECO:0000313" key="2">
    <source>
        <dbReference type="EMBL" id="PTM97172.1"/>
    </source>
</evidence>
<dbReference type="PANTHER" id="PTHR43685:SF2">
    <property type="entry name" value="GLYCOSYLTRANSFERASE 2-LIKE DOMAIN-CONTAINING PROTEIN"/>
    <property type="match status" value="1"/>
</dbReference>
<dbReference type="GO" id="GO:0016740">
    <property type="term" value="F:transferase activity"/>
    <property type="evidence" value="ECO:0007669"/>
    <property type="project" value="UniProtKB-KW"/>
</dbReference>
<dbReference type="InterPro" id="IPR029044">
    <property type="entry name" value="Nucleotide-diphossugar_trans"/>
</dbReference>
<dbReference type="CDD" id="cd04185">
    <property type="entry name" value="GT_2_like_b"/>
    <property type="match status" value="1"/>
</dbReference>
<dbReference type="Pfam" id="PF00535">
    <property type="entry name" value="Glycos_transf_2"/>
    <property type="match status" value="1"/>
</dbReference>
<dbReference type="SUPFAM" id="SSF53448">
    <property type="entry name" value="Nucleotide-diphospho-sugar transferases"/>
    <property type="match status" value="1"/>
</dbReference>
<proteinExistence type="predicted"/>
<reference evidence="2 3" key="1">
    <citation type="submission" date="2018-04" db="EMBL/GenBank/DDBJ databases">
        <title>Genomic Encyclopedia of Type Strains, Phase IV (KMG-IV): sequencing the most valuable type-strain genomes for metagenomic binning, comparative biology and taxonomic classification.</title>
        <authorList>
            <person name="Goeker M."/>
        </authorList>
    </citation>
    <scope>NUCLEOTIDE SEQUENCE [LARGE SCALE GENOMIC DNA]</scope>
    <source>
        <strain evidence="2 3">DSM 7138</strain>
    </source>
</reference>
<dbReference type="EMBL" id="PZZZ01000002">
    <property type="protein sequence ID" value="PTM97172.1"/>
    <property type="molecule type" value="Genomic_DNA"/>
</dbReference>
<dbReference type="AlphaFoldDB" id="A0A2T5BDZ1"/>
<gene>
    <name evidence="2" type="ORF">C7449_10240</name>
</gene>
<dbReference type="RefSeq" id="WP_108001474.1">
    <property type="nucleotide sequence ID" value="NZ_JBHEEX010000015.1"/>
</dbReference>